<reference evidence="3" key="1">
    <citation type="submission" date="2022-01" db="EMBL/GenBank/DDBJ databases">
        <authorList>
            <person name="King R."/>
        </authorList>
    </citation>
    <scope>NUCLEOTIDE SEQUENCE</scope>
</reference>
<feature type="compositionally biased region" description="Low complexity" evidence="1">
    <location>
        <begin position="103"/>
        <end position="113"/>
    </location>
</feature>
<dbReference type="AlphaFoldDB" id="A0A9P0HH41"/>
<evidence type="ECO:0000313" key="4">
    <source>
        <dbReference type="Proteomes" id="UP001152798"/>
    </source>
</evidence>
<dbReference type="GO" id="GO:0048172">
    <property type="term" value="P:regulation of short-term neuronal synaptic plasticity"/>
    <property type="evidence" value="ECO:0007669"/>
    <property type="project" value="TreeGrafter"/>
</dbReference>
<accession>A0A9P0HH41</accession>
<feature type="domain" description="BSD" evidence="2">
    <location>
        <begin position="230"/>
        <end position="284"/>
    </location>
</feature>
<dbReference type="PROSITE" id="PS50858">
    <property type="entry name" value="BSD"/>
    <property type="match status" value="1"/>
</dbReference>
<feature type="compositionally biased region" description="Pro residues" evidence="1">
    <location>
        <begin position="79"/>
        <end position="93"/>
    </location>
</feature>
<dbReference type="EMBL" id="OV725081">
    <property type="protein sequence ID" value="CAH1401898.1"/>
    <property type="molecule type" value="Genomic_DNA"/>
</dbReference>
<dbReference type="GO" id="GO:0005634">
    <property type="term" value="C:nucleus"/>
    <property type="evidence" value="ECO:0007669"/>
    <property type="project" value="TreeGrafter"/>
</dbReference>
<dbReference type="InterPro" id="IPR005607">
    <property type="entry name" value="BSD_dom"/>
</dbReference>
<name>A0A9P0HH41_NEZVI</name>
<dbReference type="InterPro" id="IPR035925">
    <property type="entry name" value="BSD_dom_sf"/>
</dbReference>
<evidence type="ECO:0000259" key="2">
    <source>
        <dbReference type="PROSITE" id="PS50858"/>
    </source>
</evidence>
<evidence type="ECO:0000256" key="1">
    <source>
        <dbReference type="SAM" id="MobiDB-lite"/>
    </source>
</evidence>
<keyword evidence="4" id="KW-1185">Reference proteome</keyword>
<dbReference type="Gene3D" id="1.10.3970.10">
    <property type="entry name" value="BSD domain"/>
    <property type="match status" value="1"/>
</dbReference>
<evidence type="ECO:0000313" key="3">
    <source>
        <dbReference type="EMBL" id="CAH1401898.1"/>
    </source>
</evidence>
<feature type="compositionally biased region" description="Basic and acidic residues" evidence="1">
    <location>
        <begin position="15"/>
        <end position="25"/>
    </location>
</feature>
<organism evidence="3 4">
    <name type="scientific">Nezara viridula</name>
    <name type="common">Southern green stink bug</name>
    <name type="synonym">Cimex viridulus</name>
    <dbReference type="NCBI Taxonomy" id="85310"/>
    <lineage>
        <taxon>Eukaryota</taxon>
        <taxon>Metazoa</taxon>
        <taxon>Ecdysozoa</taxon>
        <taxon>Arthropoda</taxon>
        <taxon>Hexapoda</taxon>
        <taxon>Insecta</taxon>
        <taxon>Pterygota</taxon>
        <taxon>Neoptera</taxon>
        <taxon>Paraneoptera</taxon>
        <taxon>Hemiptera</taxon>
        <taxon>Heteroptera</taxon>
        <taxon>Panheteroptera</taxon>
        <taxon>Pentatomomorpha</taxon>
        <taxon>Pentatomoidea</taxon>
        <taxon>Pentatomidae</taxon>
        <taxon>Pentatominae</taxon>
        <taxon>Nezara</taxon>
    </lineage>
</organism>
<dbReference type="SUPFAM" id="SSF140383">
    <property type="entry name" value="BSD domain-like"/>
    <property type="match status" value="1"/>
</dbReference>
<dbReference type="GO" id="GO:0045202">
    <property type="term" value="C:synapse"/>
    <property type="evidence" value="ECO:0007669"/>
    <property type="project" value="TreeGrafter"/>
</dbReference>
<dbReference type="Proteomes" id="UP001152798">
    <property type="component" value="Chromosome 5"/>
</dbReference>
<dbReference type="PANTHER" id="PTHR16019:SF6">
    <property type="entry name" value="SYNAPSE-ASSOCIATED PROTEIN 1"/>
    <property type="match status" value="1"/>
</dbReference>
<sequence>MFSGLTSQVSSWMGKKNEEEVKSEEPIVGEESPTANNDETQPEAEVKKETSAGGSRLIGSVKSQMSSVSSWLSRKEEPPVPAPAPIPEEPPSSPVVKEDDDSSATGGADSEAGGSEGSGTPIDDPGAQNFGAATTKALAGAKSLGNLLYSAVNKAGKTVSEASAKIKKTVEENSILGEFNKEQEQFIKEKNKNGGAPVPPWVGCPNQEALREECLALSTDRRNFVRAPPEGVEFSFDMEREFSVCQAILQEDPNLEKMRFELVPKIINEENFWRNYLYRVNLICQAAEVSNMAESANVGGGPTETSAGDVRGLAETGFVSEEFPASSEDIKEVQEGMRKLGIKTDQESQEWEKELEAELQDYEMVGDKSIGNSDLIDSDIDDLK</sequence>
<dbReference type="InterPro" id="IPR051494">
    <property type="entry name" value="BSD_domain-containing"/>
</dbReference>
<dbReference type="GO" id="GO:0038203">
    <property type="term" value="P:TORC2 signaling"/>
    <property type="evidence" value="ECO:0007669"/>
    <property type="project" value="TreeGrafter"/>
</dbReference>
<dbReference type="PANTHER" id="PTHR16019">
    <property type="entry name" value="SYNAPSE-ASSOCIATED PROTEIN"/>
    <property type="match status" value="1"/>
</dbReference>
<dbReference type="OrthoDB" id="47923at2759"/>
<dbReference type="SMART" id="SM00751">
    <property type="entry name" value="BSD"/>
    <property type="match status" value="1"/>
</dbReference>
<feature type="region of interest" description="Disordered" evidence="1">
    <location>
        <begin position="1"/>
        <end position="129"/>
    </location>
</feature>
<protein>
    <recommendedName>
        <fullName evidence="2">BSD domain-containing protein</fullName>
    </recommendedName>
</protein>
<feature type="compositionally biased region" description="Low complexity" evidence="1">
    <location>
        <begin position="60"/>
        <end position="72"/>
    </location>
</feature>
<dbReference type="Pfam" id="PF03909">
    <property type="entry name" value="BSD"/>
    <property type="match status" value="1"/>
</dbReference>
<dbReference type="GO" id="GO:0005794">
    <property type="term" value="C:Golgi apparatus"/>
    <property type="evidence" value="ECO:0007669"/>
    <property type="project" value="TreeGrafter"/>
</dbReference>
<gene>
    <name evidence="3" type="ORF">NEZAVI_LOCUS10835</name>
</gene>
<feature type="compositionally biased region" description="Polar residues" evidence="1">
    <location>
        <begin position="1"/>
        <end position="11"/>
    </location>
</feature>
<proteinExistence type="predicted"/>